<accession>A0ABP0GAA0</accession>
<name>A0ABP0GAA0_CLALP</name>
<evidence type="ECO:0000256" key="2">
    <source>
        <dbReference type="SAM" id="SignalP"/>
    </source>
</evidence>
<feature type="signal peptide" evidence="2">
    <location>
        <begin position="1"/>
        <end position="19"/>
    </location>
</feature>
<evidence type="ECO:0000313" key="5">
    <source>
        <dbReference type="Proteomes" id="UP001642483"/>
    </source>
</evidence>
<feature type="compositionally biased region" description="Low complexity" evidence="1">
    <location>
        <begin position="47"/>
        <end position="59"/>
    </location>
</feature>
<evidence type="ECO:0000256" key="1">
    <source>
        <dbReference type="SAM" id="MobiDB-lite"/>
    </source>
</evidence>
<proteinExistence type="predicted"/>
<feature type="chain" id="PRO_5046457263" description="Fibrinogen C-terminal domain-containing protein" evidence="2">
    <location>
        <begin position="20"/>
        <end position="294"/>
    </location>
</feature>
<gene>
    <name evidence="4" type="ORF">CVLEPA_LOCUS20716</name>
</gene>
<reference evidence="4 5" key="1">
    <citation type="submission" date="2024-02" db="EMBL/GenBank/DDBJ databases">
        <authorList>
            <person name="Daric V."/>
            <person name="Darras S."/>
        </authorList>
    </citation>
    <scope>NUCLEOTIDE SEQUENCE [LARGE SCALE GENOMIC DNA]</scope>
</reference>
<feature type="domain" description="Fibrinogen C-terminal" evidence="3">
    <location>
        <begin position="88"/>
        <end position="294"/>
    </location>
</feature>
<dbReference type="InterPro" id="IPR014716">
    <property type="entry name" value="Fibrinogen_a/b/g_C_1"/>
</dbReference>
<evidence type="ECO:0000259" key="3">
    <source>
        <dbReference type="PROSITE" id="PS51406"/>
    </source>
</evidence>
<dbReference type="Gene3D" id="3.90.215.10">
    <property type="entry name" value="Gamma Fibrinogen, chain A, domain 1"/>
    <property type="match status" value="1"/>
</dbReference>
<dbReference type="InterPro" id="IPR002181">
    <property type="entry name" value="Fibrinogen_a/b/g_C_dom"/>
</dbReference>
<dbReference type="EMBL" id="CAWYQH010000108">
    <property type="protein sequence ID" value="CAK8688732.1"/>
    <property type="molecule type" value="Genomic_DNA"/>
</dbReference>
<dbReference type="CDD" id="cd00087">
    <property type="entry name" value="FReD"/>
    <property type="match status" value="1"/>
</dbReference>
<dbReference type="SMART" id="SM00186">
    <property type="entry name" value="FBG"/>
    <property type="match status" value="1"/>
</dbReference>
<dbReference type="SUPFAM" id="SSF56496">
    <property type="entry name" value="Fibrinogen C-terminal domain-like"/>
    <property type="match status" value="1"/>
</dbReference>
<dbReference type="Pfam" id="PF00147">
    <property type="entry name" value="Fibrinogen_C"/>
    <property type="match status" value="1"/>
</dbReference>
<organism evidence="4 5">
    <name type="scientific">Clavelina lepadiformis</name>
    <name type="common">Light-bulb sea squirt</name>
    <name type="synonym">Ascidia lepadiformis</name>
    <dbReference type="NCBI Taxonomy" id="159417"/>
    <lineage>
        <taxon>Eukaryota</taxon>
        <taxon>Metazoa</taxon>
        <taxon>Chordata</taxon>
        <taxon>Tunicata</taxon>
        <taxon>Ascidiacea</taxon>
        <taxon>Aplousobranchia</taxon>
        <taxon>Clavelinidae</taxon>
        <taxon>Clavelina</taxon>
    </lineage>
</organism>
<evidence type="ECO:0000313" key="4">
    <source>
        <dbReference type="EMBL" id="CAK8688732.1"/>
    </source>
</evidence>
<dbReference type="Proteomes" id="UP001642483">
    <property type="component" value="Unassembled WGS sequence"/>
</dbReference>
<keyword evidence="5" id="KW-1185">Reference proteome</keyword>
<dbReference type="PANTHER" id="PTHR19143">
    <property type="entry name" value="FIBRINOGEN/TENASCIN/ANGIOPOEITIN"/>
    <property type="match status" value="1"/>
</dbReference>
<dbReference type="InterPro" id="IPR036056">
    <property type="entry name" value="Fibrinogen-like_C"/>
</dbReference>
<feature type="region of interest" description="Disordered" evidence="1">
    <location>
        <begin position="31"/>
        <end position="66"/>
    </location>
</feature>
<comment type="caution">
    <text evidence="4">The sequence shown here is derived from an EMBL/GenBank/DDBJ whole genome shotgun (WGS) entry which is preliminary data.</text>
</comment>
<dbReference type="InterPro" id="IPR050373">
    <property type="entry name" value="Fibrinogen_C-term_domain"/>
</dbReference>
<protein>
    <recommendedName>
        <fullName evidence="3">Fibrinogen C-terminal domain-containing protein</fullName>
    </recommendedName>
</protein>
<keyword evidence="2" id="KW-0732">Signal</keyword>
<sequence length="294" mass="32164">MKAYNLLLGLILLVQPGKLQRCREITSRVCDENSSNGASQKGEKGEIGASGKAGPPGSKGSKGELGERGGIGESCALGSLGTEILNKFAELIVPTSCLTSSVYGRQTLRSGEEVFCDGGWTIIQRRNDGSVDFQQTWDQYVSGFGNLDGEFWWGLEKIHQLTNGRGCRLRVDLWDFDDDHRFASYSDFSVEGENDSYRLHVDGYSGTAGNGLTGGHSQNGMGFTAIDRDNDQFGSNCASRFGRGSGGWWFNNCLHASPNAVWGRSEGDWANILWYEWKGKNEALKATTLKLRCD</sequence>
<dbReference type="PROSITE" id="PS51406">
    <property type="entry name" value="FIBRINOGEN_C_2"/>
    <property type="match status" value="1"/>
</dbReference>